<comment type="caution">
    <text evidence="13">The sequence shown here is derived from an EMBL/GenBank/DDBJ whole genome shotgun (WGS) entry which is preliminary data.</text>
</comment>
<dbReference type="Gene3D" id="2.60.40.10">
    <property type="entry name" value="Immunoglobulins"/>
    <property type="match status" value="2"/>
</dbReference>
<evidence type="ECO:0000256" key="6">
    <source>
        <dbReference type="ARBA" id="ARBA00023157"/>
    </source>
</evidence>
<organism evidence="13 14">
    <name type="scientific">Electrophorus voltai</name>
    <dbReference type="NCBI Taxonomy" id="2609070"/>
    <lineage>
        <taxon>Eukaryota</taxon>
        <taxon>Metazoa</taxon>
        <taxon>Chordata</taxon>
        <taxon>Craniata</taxon>
        <taxon>Vertebrata</taxon>
        <taxon>Euteleostomi</taxon>
        <taxon>Actinopterygii</taxon>
        <taxon>Neopterygii</taxon>
        <taxon>Teleostei</taxon>
        <taxon>Ostariophysi</taxon>
        <taxon>Gymnotiformes</taxon>
        <taxon>Gymnotoidei</taxon>
        <taxon>Gymnotidae</taxon>
        <taxon>Electrophorus</taxon>
    </lineage>
</organism>
<evidence type="ECO:0000256" key="10">
    <source>
        <dbReference type="SAM" id="Phobius"/>
    </source>
</evidence>
<reference evidence="13" key="1">
    <citation type="submission" date="2023-03" db="EMBL/GenBank/DDBJ databases">
        <title>Electrophorus voltai genome.</title>
        <authorList>
            <person name="Bian C."/>
        </authorList>
    </citation>
    <scope>NUCLEOTIDE SEQUENCE</scope>
    <source>
        <strain evidence="13">CB-2022</strain>
        <tissue evidence="13">Muscle</tissue>
    </source>
</reference>
<feature type="domain" description="Fibronectin type-III" evidence="12">
    <location>
        <begin position="26"/>
        <end position="127"/>
    </location>
</feature>
<comment type="subcellular location">
    <subcellularLocation>
        <location evidence="1">Membrane</location>
        <topology evidence="1">Single-pass type I membrane protein</topology>
    </subcellularLocation>
</comment>
<dbReference type="SUPFAM" id="SSF49265">
    <property type="entry name" value="Fibronectin type III"/>
    <property type="match status" value="2"/>
</dbReference>
<feature type="compositionally biased region" description="Basic and acidic residues" evidence="9">
    <location>
        <begin position="182"/>
        <end position="207"/>
    </location>
</feature>
<proteinExistence type="predicted"/>
<evidence type="ECO:0000259" key="12">
    <source>
        <dbReference type="PROSITE" id="PS50853"/>
    </source>
</evidence>
<dbReference type="GO" id="GO:0009897">
    <property type="term" value="C:external side of plasma membrane"/>
    <property type="evidence" value="ECO:0007669"/>
    <property type="project" value="TreeGrafter"/>
</dbReference>
<evidence type="ECO:0000256" key="2">
    <source>
        <dbReference type="ARBA" id="ARBA00022692"/>
    </source>
</evidence>
<feature type="transmembrane region" description="Helical" evidence="10">
    <location>
        <begin position="261"/>
        <end position="282"/>
    </location>
</feature>
<evidence type="ECO:0000256" key="1">
    <source>
        <dbReference type="ARBA" id="ARBA00004479"/>
    </source>
</evidence>
<dbReference type="CDD" id="cd00063">
    <property type="entry name" value="FN3"/>
    <property type="match status" value="1"/>
</dbReference>
<evidence type="ECO:0000256" key="5">
    <source>
        <dbReference type="ARBA" id="ARBA00023136"/>
    </source>
</evidence>
<keyword evidence="6" id="KW-1015">Disulfide bond</keyword>
<accession>A0AAD8YUM4</accession>
<keyword evidence="3 11" id="KW-0732">Signal</keyword>
<dbReference type="Proteomes" id="UP001239994">
    <property type="component" value="Unassembled WGS sequence"/>
</dbReference>
<dbReference type="InterPro" id="IPR015152">
    <property type="entry name" value="Growth/epo_recpt_lig-bind"/>
</dbReference>
<dbReference type="InterPro" id="IPR003961">
    <property type="entry name" value="FN3_dom"/>
</dbReference>
<keyword evidence="14" id="KW-1185">Reference proteome</keyword>
<evidence type="ECO:0000256" key="7">
    <source>
        <dbReference type="ARBA" id="ARBA00023170"/>
    </source>
</evidence>
<feature type="region of interest" description="Disordered" evidence="9">
    <location>
        <begin position="177"/>
        <end position="207"/>
    </location>
</feature>
<keyword evidence="4 10" id="KW-1133">Transmembrane helix</keyword>
<dbReference type="InterPro" id="IPR036116">
    <property type="entry name" value="FN3_sf"/>
</dbReference>
<dbReference type="PROSITE" id="PS50853">
    <property type="entry name" value="FN3"/>
    <property type="match status" value="2"/>
</dbReference>
<dbReference type="Pfam" id="PF09067">
    <property type="entry name" value="EpoR_lig-bind"/>
    <property type="match status" value="1"/>
</dbReference>
<dbReference type="PANTHER" id="PTHR23037">
    <property type="entry name" value="CYTOKINE RECEPTOR"/>
    <property type="match status" value="1"/>
</dbReference>
<evidence type="ECO:0000256" key="11">
    <source>
        <dbReference type="SAM" id="SignalP"/>
    </source>
</evidence>
<evidence type="ECO:0000256" key="4">
    <source>
        <dbReference type="ARBA" id="ARBA00022989"/>
    </source>
</evidence>
<dbReference type="GO" id="GO:0004896">
    <property type="term" value="F:cytokine receptor activity"/>
    <property type="evidence" value="ECO:0007669"/>
    <property type="project" value="TreeGrafter"/>
</dbReference>
<evidence type="ECO:0000256" key="3">
    <source>
        <dbReference type="ARBA" id="ARBA00022729"/>
    </source>
</evidence>
<dbReference type="SMART" id="SM00060">
    <property type="entry name" value="FN3"/>
    <property type="match status" value="2"/>
</dbReference>
<feature type="region of interest" description="Disordered" evidence="9">
    <location>
        <begin position="462"/>
        <end position="485"/>
    </location>
</feature>
<feature type="signal peptide" evidence="11">
    <location>
        <begin position="1"/>
        <end position="23"/>
    </location>
</feature>
<dbReference type="AlphaFoldDB" id="A0AAD8YUM4"/>
<sequence>MWTDSVMLAGLTLTAIFVSHTAGVSAPGRPRLTGCRSPEKETFTCWWEPGDDGGLPTTYVLYYHLEGSETVYECPDYRTAGKNSCFFSKNDTSLWVNYNISVVATNAMGSSVSEPVDVDVVYIVQPNTPEDVRVLVVDDDPGPYLHVSWEKPLAADTQSGWITLVYQLRVKETSQDTWEVGTGKEERDEEKEKNERRTEEGEREREEYNAGMQKGYNIFSLLSGREYAVQVRCKPDHGFWSEWTSPAYVQIPDYMLREHSMWIIVAVFAGFLLFVLTWTVNVKRSRYMSQMITSNMNPLPNSWNTVSFLPLLSRAQSGRSEEMFSALVTQHFPPTSSYDDLLVEYLEVYDVEKQELVLGVKNEDPLAPTRMSDNDSGRGSCDSRTLLTERYAEDGDKGGADRQLGQCVAELASPPLEEEKVEAWSAPFSPPPLHLQRQQVGGARAAYHSVLEIPCDSPCAPGSYGHQGESDISKPGGRGASTTLAEPQAQSAEYVEVQTVDHENVLLLRPLADPGGPDADYAGEDYSKIRDVIPDNVLLLQREPSAWPCVADPGQDRGERSCPTALQELMQPCKPPGPLQQGLRLVANGYVDASAMLC</sequence>
<dbReference type="EMBL" id="JAROKS010000023">
    <property type="protein sequence ID" value="KAK1787465.1"/>
    <property type="molecule type" value="Genomic_DNA"/>
</dbReference>
<feature type="chain" id="PRO_5043859938" description="Fibronectin type-III domain-containing protein" evidence="11">
    <location>
        <begin position="24"/>
        <end position="598"/>
    </location>
</feature>
<feature type="domain" description="Fibronectin type-III" evidence="12">
    <location>
        <begin position="128"/>
        <end position="254"/>
    </location>
</feature>
<evidence type="ECO:0000313" key="14">
    <source>
        <dbReference type="Proteomes" id="UP001239994"/>
    </source>
</evidence>
<dbReference type="PANTHER" id="PTHR23037:SF28">
    <property type="entry name" value="ERYTHROPOIETIN RECEPTOR"/>
    <property type="match status" value="1"/>
</dbReference>
<keyword evidence="8" id="KW-0325">Glycoprotein</keyword>
<keyword evidence="5 10" id="KW-0472">Membrane</keyword>
<protein>
    <recommendedName>
        <fullName evidence="12">Fibronectin type-III domain-containing protein</fullName>
    </recommendedName>
</protein>
<keyword evidence="2 10" id="KW-0812">Transmembrane</keyword>
<gene>
    <name evidence="13" type="ORF">P4O66_002940</name>
</gene>
<dbReference type="FunFam" id="2.60.40.10:FF:000287">
    <property type="entry name" value="Prolactin receptor"/>
    <property type="match status" value="1"/>
</dbReference>
<evidence type="ECO:0000313" key="13">
    <source>
        <dbReference type="EMBL" id="KAK1787465.1"/>
    </source>
</evidence>
<keyword evidence="7" id="KW-0675">Receptor</keyword>
<name>A0AAD8YUM4_9TELE</name>
<dbReference type="InterPro" id="IPR013783">
    <property type="entry name" value="Ig-like_fold"/>
</dbReference>
<evidence type="ECO:0000256" key="8">
    <source>
        <dbReference type="ARBA" id="ARBA00023180"/>
    </source>
</evidence>
<evidence type="ECO:0000256" key="9">
    <source>
        <dbReference type="SAM" id="MobiDB-lite"/>
    </source>
</evidence>